<organism evidence="2">
    <name type="scientific">marine metagenome</name>
    <dbReference type="NCBI Taxonomy" id="408172"/>
    <lineage>
        <taxon>unclassified sequences</taxon>
        <taxon>metagenomes</taxon>
        <taxon>ecological metagenomes</taxon>
    </lineage>
</organism>
<dbReference type="PANTHER" id="PTHR19328:SF75">
    <property type="entry name" value="ALDOSE SUGAR DEHYDROGENASE YLII"/>
    <property type="match status" value="1"/>
</dbReference>
<dbReference type="InterPro" id="IPR011042">
    <property type="entry name" value="6-blade_b-propeller_TolB-like"/>
</dbReference>
<name>A0A381RYX8_9ZZZZ</name>
<sequence length="352" mass="37421">MLDSLVLTLTPVATLDAPLALLAVPGTDVLLAAERTGLVRMLSPRADGTFLVGDPVLDLTPLVDVGGEGGLLGLAISPSGDELYASFTDQEVTSHVIAVPLDGLEADPDGQRTLLTLEQPYRNHNGGHLVVDAQGRLLIGFGDGGLWEDPHDNAQDLGTWLGAILRIDPRGDAPSGIPAENPFVGDPNALDEILLWGLRNPWRFALDPTTGDLWIADVGQNTVEEVTRIPAADIDLGLNLGWPAFEGDLRTGRTEPDEHRPPDLTYERTAESCSVIGGVVYRGEAIADLAGTYVFGDYCDGRIRLAAIQPDGSVVVRLTELTVPLLASFAEDGFRNVYALSLDGGIHRLDAG</sequence>
<accession>A0A381RYX8</accession>
<dbReference type="PANTHER" id="PTHR19328">
    <property type="entry name" value="HEDGEHOG-INTERACTING PROTEIN"/>
    <property type="match status" value="1"/>
</dbReference>
<evidence type="ECO:0000313" key="2">
    <source>
        <dbReference type="EMBL" id="SUZ96258.1"/>
    </source>
</evidence>
<dbReference type="SUPFAM" id="SSF50952">
    <property type="entry name" value="Soluble quinoprotein glucose dehydrogenase"/>
    <property type="match status" value="1"/>
</dbReference>
<gene>
    <name evidence="2" type="ORF">METZ01_LOCUS49112</name>
</gene>
<feature type="domain" description="Glucose/Sorbosone dehydrogenase" evidence="1">
    <location>
        <begin position="15"/>
        <end position="308"/>
    </location>
</feature>
<dbReference type="AlphaFoldDB" id="A0A381RYX8"/>
<dbReference type="InterPro" id="IPR012938">
    <property type="entry name" value="Glc/Sorbosone_DH"/>
</dbReference>
<dbReference type="InterPro" id="IPR011041">
    <property type="entry name" value="Quinoprot_gluc/sorb_DH_b-prop"/>
</dbReference>
<evidence type="ECO:0000259" key="1">
    <source>
        <dbReference type="Pfam" id="PF07995"/>
    </source>
</evidence>
<dbReference type="Gene3D" id="2.120.10.30">
    <property type="entry name" value="TolB, C-terminal domain"/>
    <property type="match status" value="1"/>
</dbReference>
<reference evidence="2" key="1">
    <citation type="submission" date="2018-05" db="EMBL/GenBank/DDBJ databases">
        <authorList>
            <person name="Lanie J.A."/>
            <person name="Ng W.-L."/>
            <person name="Kazmierczak K.M."/>
            <person name="Andrzejewski T.M."/>
            <person name="Davidsen T.M."/>
            <person name="Wayne K.J."/>
            <person name="Tettelin H."/>
            <person name="Glass J.I."/>
            <person name="Rusch D."/>
            <person name="Podicherti R."/>
            <person name="Tsui H.-C.T."/>
            <person name="Winkler M.E."/>
        </authorList>
    </citation>
    <scope>NUCLEOTIDE SEQUENCE</scope>
</reference>
<protein>
    <recommendedName>
        <fullName evidence="1">Glucose/Sorbosone dehydrogenase domain-containing protein</fullName>
    </recommendedName>
</protein>
<dbReference type="EMBL" id="UINC01002398">
    <property type="protein sequence ID" value="SUZ96258.1"/>
    <property type="molecule type" value="Genomic_DNA"/>
</dbReference>
<dbReference type="Pfam" id="PF07995">
    <property type="entry name" value="GSDH"/>
    <property type="match status" value="1"/>
</dbReference>
<proteinExistence type="predicted"/>